<feature type="compositionally biased region" description="Low complexity" evidence="1">
    <location>
        <begin position="32"/>
        <end position="51"/>
    </location>
</feature>
<organism evidence="3">
    <name type="scientific">Mytilinidion resinicola</name>
    <dbReference type="NCBI Taxonomy" id="574789"/>
    <lineage>
        <taxon>Eukaryota</taxon>
        <taxon>Fungi</taxon>
        <taxon>Dikarya</taxon>
        <taxon>Ascomycota</taxon>
        <taxon>Pezizomycotina</taxon>
        <taxon>Dothideomycetes</taxon>
        <taxon>Pleosporomycetidae</taxon>
        <taxon>Mytilinidiales</taxon>
        <taxon>Mytilinidiaceae</taxon>
        <taxon>Mytilinidion</taxon>
    </lineage>
</organism>
<evidence type="ECO:0000256" key="1">
    <source>
        <dbReference type="SAM" id="MobiDB-lite"/>
    </source>
</evidence>
<dbReference type="AlphaFoldDB" id="A0A6A6Y3E8"/>
<sequence>MRKRDLLLPRRFRPNSGISNASQAPSSAVQLTTPSVTPSASSTQSLQGTSTTTVASANGALELAIQRHLDKITDAEKEAFREASKTIDEENLLSKARACDDAHKQRSSFRPQAERLAKFLNLLNRFMGGIAIGIQAYPEISSLVVGAVRIVIDLAIDFVDFFSKLADMLCQFEDYLEPLADFAKASQDSVPVQKTVANVYGDLLDFCQKARRVFVDTNGNKRKWTSWRLFMRQQWEPFETGFGPIKINMQHHLDVLRLAGQALQLRNDREATQERRRKSS</sequence>
<dbReference type="Pfam" id="PF24809">
    <property type="entry name" value="DUF7708"/>
    <property type="match status" value="1"/>
</dbReference>
<name>A0A6A6Y3E8_9PEZI</name>
<feature type="region of interest" description="Disordered" evidence="1">
    <location>
        <begin position="1"/>
        <end position="51"/>
    </location>
</feature>
<dbReference type="InterPro" id="IPR056125">
    <property type="entry name" value="DUF7708"/>
</dbReference>
<dbReference type="OrthoDB" id="4772757at2759"/>
<evidence type="ECO:0000313" key="3">
    <source>
        <dbReference type="EMBL" id="KAF2803159.1"/>
    </source>
</evidence>
<proteinExistence type="predicted"/>
<dbReference type="Proteomes" id="UP000504636">
    <property type="component" value="Unplaced"/>
</dbReference>
<evidence type="ECO:0000313" key="5">
    <source>
        <dbReference type="RefSeq" id="XP_033570123.1"/>
    </source>
</evidence>
<dbReference type="RefSeq" id="XP_033570123.1">
    <property type="nucleotide sequence ID" value="XM_033713006.1"/>
</dbReference>
<keyword evidence="4" id="KW-1185">Reference proteome</keyword>
<dbReference type="GeneID" id="54453899"/>
<protein>
    <recommendedName>
        <fullName evidence="2">DUF7708 domain-containing protein</fullName>
    </recommendedName>
</protein>
<gene>
    <name evidence="3 5" type="ORF">BDZ99DRAFT_175388</name>
</gene>
<evidence type="ECO:0000259" key="2">
    <source>
        <dbReference type="Pfam" id="PF24809"/>
    </source>
</evidence>
<reference evidence="3 5" key="1">
    <citation type="journal article" date="2020" name="Stud. Mycol.">
        <title>101 Dothideomycetes genomes: a test case for predicting lifestyles and emergence of pathogens.</title>
        <authorList>
            <person name="Haridas S."/>
            <person name="Albert R."/>
            <person name="Binder M."/>
            <person name="Bloem J."/>
            <person name="Labutti K."/>
            <person name="Salamov A."/>
            <person name="Andreopoulos B."/>
            <person name="Baker S."/>
            <person name="Barry K."/>
            <person name="Bills G."/>
            <person name="Bluhm B."/>
            <person name="Cannon C."/>
            <person name="Castanera R."/>
            <person name="Culley D."/>
            <person name="Daum C."/>
            <person name="Ezra D."/>
            <person name="Gonzalez J."/>
            <person name="Henrissat B."/>
            <person name="Kuo A."/>
            <person name="Liang C."/>
            <person name="Lipzen A."/>
            <person name="Lutzoni F."/>
            <person name="Magnuson J."/>
            <person name="Mondo S."/>
            <person name="Nolan M."/>
            <person name="Ohm R."/>
            <person name="Pangilinan J."/>
            <person name="Park H.-J."/>
            <person name="Ramirez L."/>
            <person name="Alfaro M."/>
            <person name="Sun H."/>
            <person name="Tritt A."/>
            <person name="Yoshinaga Y."/>
            <person name="Zwiers L.-H."/>
            <person name="Turgeon B."/>
            <person name="Goodwin S."/>
            <person name="Spatafora J."/>
            <person name="Crous P."/>
            <person name="Grigoriev I."/>
        </authorList>
    </citation>
    <scope>NUCLEOTIDE SEQUENCE</scope>
    <source>
        <strain evidence="3 5">CBS 304.34</strain>
    </source>
</reference>
<feature type="compositionally biased region" description="Polar residues" evidence="1">
    <location>
        <begin position="16"/>
        <end position="31"/>
    </location>
</feature>
<accession>A0A6A6Y3E8</accession>
<reference evidence="5" key="3">
    <citation type="submission" date="2025-04" db="UniProtKB">
        <authorList>
            <consortium name="RefSeq"/>
        </authorList>
    </citation>
    <scope>IDENTIFICATION</scope>
    <source>
        <strain evidence="5">CBS 304.34</strain>
    </source>
</reference>
<evidence type="ECO:0000313" key="4">
    <source>
        <dbReference type="Proteomes" id="UP000504636"/>
    </source>
</evidence>
<feature type="domain" description="DUF7708" evidence="2">
    <location>
        <begin position="119"/>
        <end position="212"/>
    </location>
</feature>
<dbReference type="EMBL" id="MU003719">
    <property type="protein sequence ID" value="KAF2803159.1"/>
    <property type="molecule type" value="Genomic_DNA"/>
</dbReference>
<reference evidence="5" key="2">
    <citation type="submission" date="2020-04" db="EMBL/GenBank/DDBJ databases">
        <authorList>
            <consortium name="NCBI Genome Project"/>
        </authorList>
    </citation>
    <scope>NUCLEOTIDE SEQUENCE</scope>
    <source>
        <strain evidence="5">CBS 304.34</strain>
    </source>
</reference>